<accession>A0A9N9FBU6</accession>
<keyword evidence="2" id="KW-1185">Reference proteome</keyword>
<name>A0A9N9FBU6_9GLOM</name>
<protein>
    <submittedName>
        <fullName evidence="1">11191_t:CDS:1</fullName>
    </submittedName>
</protein>
<evidence type="ECO:0000313" key="2">
    <source>
        <dbReference type="Proteomes" id="UP000789572"/>
    </source>
</evidence>
<proteinExistence type="predicted"/>
<sequence>MSDQLEFVRQKITETEEEIKRIKALPEDNPERADLLFAMLTELCLHNLFPPDPNLIEFVVTTTLERQQDEELIVMSSLSLLRKKLKITRKFGLADALRDVGELFHGLCKIGKNPEPCQ</sequence>
<reference evidence="1" key="1">
    <citation type="submission" date="2021-06" db="EMBL/GenBank/DDBJ databases">
        <authorList>
            <person name="Kallberg Y."/>
            <person name="Tangrot J."/>
            <person name="Rosling A."/>
        </authorList>
    </citation>
    <scope>NUCLEOTIDE SEQUENCE</scope>
    <source>
        <strain evidence="1">IA702</strain>
    </source>
</reference>
<gene>
    <name evidence="1" type="ORF">POCULU_LOCUS3755</name>
</gene>
<dbReference type="EMBL" id="CAJVPJ010000437">
    <property type="protein sequence ID" value="CAG8524647.1"/>
    <property type="molecule type" value="Genomic_DNA"/>
</dbReference>
<organism evidence="1 2">
    <name type="scientific">Paraglomus occultum</name>
    <dbReference type="NCBI Taxonomy" id="144539"/>
    <lineage>
        <taxon>Eukaryota</taxon>
        <taxon>Fungi</taxon>
        <taxon>Fungi incertae sedis</taxon>
        <taxon>Mucoromycota</taxon>
        <taxon>Glomeromycotina</taxon>
        <taxon>Glomeromycetes</taxon>
        <taxon>Paraglomerales</taxon>
        <taxon>Paraglomeraceae</taxon>
        <taxon>Paraglomus</taxon>
    </lineage>
</organism>
<comment type="caution">
    <text evidence="1">The sequence shown here is derived from an EMBL/GenBank/DDBJ whole genome shotgun (WGS) entry which is preliminary data.</text>
</comment>
<evidence type="ECO:0000313" key="1">
    <source>
        <dbReference type="EMBL" id="CAG8524647.1"/>
    </source>
</evidence>
<dbReference type="AlphaFoldDB" id="A0A9N9FBU6"/>
<dbReference type="Proteomes" id="UP000789572">
    <property type="component" value="Unassembled WGS sequence"/>
</dbReference>